<keyword evidence="2" id="KW-0680">Restriction system</keyword>
<accession>A0A4R6Y181</accession>
<dbReference type="Proteomes" id="UP000294958">
    <property type="component" value="Unassembled WGS sequence"/>
</dbReference>
<evidence type="ECO:0000259" key="4">
    <source>
        <dbReference type="Pfam" id="PF01420"/>
    </source>
</evidence>
<feature type="domain" description="Type I restriction modification DNA specificity" evidence="4">
    <location>
        <begin position="64"/>
        <end position="183"/>
    </location>
</feature>
<dbReference type="PANTHER" id="PTHR30408">
    <property type="entry name" value="TYPE-1 RESTRICTION ENZYME ECOKI SPECIFICITY PROTEIN"/>
    <property type="match status" value="1"/>
</dbReference>
<dbReference type="GO" id="GO:0003677">
    <property type="term" value="F:DNA binding"/>
    <property type="evidence" value="ECO:0007669"/>
    <property type="project" value="UniProtKB-KW"/>
</dbReference>
<keyword evidence="6" id="KW-1185">Reference proteome</keyword>
<dbReference type="InterPro" id="IPR044946">
    <property type="entry name" value="Restrct_endonuc_typeI_TRD_sf"/>
</dbReference>
<evidence type="ECO:0000256" key="3">
    <source>
        <dbReference type="ARBA" id="ARBA00023125"/>
    </source>
</evidence>
<evidence type="ECO:0000313" key="6">
    <source>
        <dbReference type="Proteomes" id="UP000294958"/>
    </source>
</evidence>
<keyword evidence="3" id="KW-0238">DNA-binding</keyword>
<dbReference type="GO" id="GO:0009307">
    <property type="term" value="P:DNA restriction-modification system"/>
    <property type="evidence" value="ECO:0007669"/>
    <property type="project" value="UniProtKB-KW"/>
</dbReference>
<sequence>MSIQKSFRAIPIGEISEVNPKGPGKGELTPDAELDFLPMADLHEDGSVHVADRRRYKEVAKGYTAFKDGDVLLAKITPCFENNKIGVAKVKTEWAFGSTEFHVLRPSGRVDASYLTHFLRQDSVRNEGEKRMTGSGGQRRVPKAFIEDLPIPLPPLEEQRRITGILDQADDLRRLRSRTLDKLNTLDEAIFHEMFGDVRSQEAANTTLGECAEFYSGNILPDGETFAGQQGGYLILKVSDLNRPSNAREIIESASWSPVC</sequence>
<dbReference type="CDD" id="cd17260">
    <property type="entry name" value="RMtype1_S_EcoEI-TRD1-CR1_like"/>
    <property type="match status" value="1"/>
</dbReference>
<dbReference type="PANTHER" id="PTHR30408:SF12">
    <property type="entry name" value="TYPE I RESTRICTION ENZYME MJAVIII SPECIFICITY SUBUNIT"/>
    <property type="match status" value="1"/>
</dbReference>
<dbReference type="InterPro" id="IPR052021">
    <property type="entry name" value="Type-I_RS_S_subunit"/>
</dbReference>
<proteinExistence type="inferred from homology"/>
<evidence type="ECO:0000256" key="1">
    <source>
        <dbReference type="ARBA" id="ARBA00010923"/>
    </source>
</evidence>
<dbReference type="InterPro" id="IPR000055">
    <property type="entry name" value="Restrct_endonuc_typeI_TRD"/>
</dbReference>
<dbReference type="RefSeq" id="WP_133676224.1">
    <property type="nucleotide sequence ID" value="NZ_SNZF01000049.1"/>
</dbReference>
<protein>
    <submittedName>
        <fullName evidence="5">Type I restriction modification DNA specificity protein</fullName>
    </submittedName>
</protein>
<comment type="similarity">
    <text evidence="1">Belongs to the type-I restriction system S methylase family.</text>
</comment>
<comment type="caution">
    <text evidence="5">The sequence shown here is derived from an EMBL/GenBank/DDBJ whole genome shotgun (WGS) entry which is preliminary data.</text>
</comment>
<evidence type="ECO:0000256" key="2">
    <source>
        <dbReference type="ARBA" id="ARBA00022747"/>
    </source>
</evidence>
<dbReference type="AlphaFoldDB" id="A0A4R6Y181"/>
<organism evidence="5 6">
    <name type="scientific">Aquamicrobium defluvii</name>
    <dbReference type="NCBI Taxonomy" id="69279"/>
    <lineage>
        <taxon>Bacteria</taxon>
        <taxon>Pseudomonadati</taxon>
        <taxon>Pseudomonadota</taxon>
        <taxon>Alphaproteobacteria</taxon>
        <taxon>Hyphomicrobiales</taxon>
        <taxon>Phyllobacteriaceae</taxon>
        <taxon>Aquamicrobium</taxon>
    </lineage>
</organism>
<dbReference type="SUPFAM" id="SSF116734">
    <property type="entry name" value="DNA methylase specificity domain"/>
    <property type="match status" value="1"/>
</dbReference>
<gene>
    <name evidence="5" type="ORF">DES43_1491</name>
</gene>
<dbReference type="Gene3D" id="3.90.220.20">
    <property type="entry name" value="DNA methylase specificity domains"/>
    <property type="match status" value="1"/>
</dbReference>
<dbReference type="EMBL" id="SNZF01000049">
    <property type="protein sequence ID" value="TDR29102.1"/>
    <property type="molecule type" value="Genomic_DNA"/>
</dbReference>
<name>A0A4R6Y181_9HYPH</name>
<dbReference type="OrthoDB" id="164285at2"/>
<evidence type="ECO:0000313" key="5">
    <source>
        <dbReference type="EMBL" id="TDR29102.1"/>
    </source>
</evidence>
<dbReference type="Pfam" id="PF01420">
    <property type="entry name" value="Methylase_S"/>
    <property type="match status" value="1"/>
</dbReference>
<reference evidence="5 6" key="1">
    <citation type="submission" date="2019-03" db="EMBL/GenBank/DDBJ databases">
        <title>Genomic Encyclopedia of Type Strains, Phase IV (KMG-IV): sequencing the most valuable type-strain genomes for metagenomic binning, comparative biology and taxonomic classification.</title>
        <authorList>
            <person name="Goeker M."/>
        </authorList>
    </citation>
    <scope>NUCLEOTIDE SEQUENCE [LARGE SCALE GENOMIC DNA]</scope>
    <source>
        <strain evidence="5 6">DSM 11603</strain>
    </source>
</reference>